<keyword evidence="4 7" id="KW-0238">DNA-binding</keyword>
<dbReference type="AlphaFoldDB" id="A9D4G1"/>
<dbReference type="Gene3D" id="1.10.268.10">
    <property type="entry name" value="Topoisomerase, domain 3"/>
    <property type="match status" value="1"/>
</dbReference>
<reference evidence="10 11" key="1">
    <citation type="submission" date="2007-10" db="EMBL/GenBank/DDBJ databases">
        <authorList>
            <person name="Wagner-Dobler I."/>
            <person name="Ferriera S."/>
            <person name="Johnson J."/>
            <person name="Kravitz S."/>
            <person name="Beeson K."/>
            <person name="Sutton G."/>
            <person name="Rogers Y.-H."/>
            <person name="Friedman R."/>
            <person name="Frazier M."/>
            <person name="Venter J.C."/>
        </authorList>
    </citation>
    <scope>NUCLEOTIDE SEQUENCE [LARGE SCALE GENOMIC DNA]</scope>
    <source>
        <strain evidence="10 11">DFL-43</strain>
    </source>
</reference>
<dbReference type="PANTHER" id="PTHR43493">
    <property type="entry name" value="DNA GYRASE/TOPOISOMERASE SUBUNIT A"/>
    <property type="match status" value="1"/>
</dbReference>
<dbReference type="InterPro" id="IPR013760">
    <property type="entry name" value="Topo_IIA-like_dom_sf"/>
</dbReference>
<dbReference type="GO" id="GO:0003677">
    <property type="term" value="F:DNA binding"/>
    <property type="evidence" value="ECO:0007669"/>
    <property type="project" value="UniProtKB-UniRule"/>
</dbReference>
<dbReference type="NCBIfam" id="NF004044">
    <property type="entry name" value="PRK05561.1"/>
    <property type="match status" value="1"/>
</dbReference>
<keyword evidence="2 7" id="KW-1003">Cell membrane</keyword>
<dbReference type="GO" id="GO:0003918">
    <property type="term" value="F:DNA topoisomerase type II (double strand cut, ATP-hydrolyzing) activity"/>
    <property type="evidence" value="ECO:0007669"/>
    <property type="project" value="UniProtKB-UniRule"/>
</dbReference>
<dbReference type="GO" id="GO:0005694">
    <property type="term" value="C:chromosome"/>
    <property type="evidence" value="ECO:0007669"/>
    <property type="project" value="InterPro"/>
</dbReference>
<reference evidence="10 11" key="2">
    <citation type="submission" date="2012-06" db="EMBL/GenBank/DDBJ databases">
        <authorList>
            <person name="Fiebig A."/>
        </authorList>
    </citation>
    <scope>NUCLEOTIDE SEQUENCE [LARGE SCALE GENOMIC DNA]</scope>
    <source>
        <strain evidence="10 11">DFL-43</strain>
    </source>
</reference>
<organism evidence="10 11">
    <name type="scientific">Hoeflea phototrophica (strain DSM 17068 / NCIMB 14078 / DFL-43)</name>
    <dbReference type="NCBI Taxonomy" id="411684"/>
    <lineage>
        <taxon>Bacteria</taxon>
        <taxon>Pseudomonadati</taxon>
        <taxon>Pseudomonadota</taxon>
        <taxon>Alphaproteobacteria</taxon>
        <taxon>Hyphomicrobiales</taxon>
        <taxon>Rhizobiaceae</taxon>
        <taxon>Hoeflea</taxon>
    </lineage>
</organism>
<keyword evidence="3 7" id="KW-0799">Topoisomerase</keyword>
<dbReference type="InterPro" id="IPR035516">
    <property type="entry name" value="Gyrase/topoIV_suA_C"/>
</dbReference>
<dbReference type="RefSeq" id="WP_007196881.1">
    <property type="nucleotide sequence ID" value="NZ_CM002917.1"/>
</dbReference>
<comment type="similarity">
    <text evidence="7">Belongs to the type II topoisomerase GyrA/ParC subunit family. ParC type 1 subfamily.</text>
</comment>
<dbReference type="PROSITE" id="PS52040">
    <property type="entry name" value="TOPO_IIA"/>
    <property type="match status" value="1"/>
</dbReference>
<feature type="site" description="Interaction with DNA" evidence="7">
    <location>
        <position position="48"/>
    </location>
</feature>
<dbReference type="Pfam" id="PF00521">
    <property type="entry name" value="DNA_topoisoIV"/>
    <property type="match status" value="1"/>
</dbReference>
<evidence type="ECO:0000256" key="2">
    <source>
        <dbReference type="ARBA" id="ARBA00022475"/>
    </source>
</evidence>
<dbReference type="EMBL" id="ABIA03000002">
    <property type="protein sequence ID" value="EDQ33875.1"/>
    <property type="molecule type" value="Genomic_DNA"/>
</dbReference>
<proteinExistence type="inferred from homology"/>
<evidence type="ECO:0000256" key="5">
    <source>
        <dbReference type="ARBA" id="ARBA00023136"/>
    </source>
</evidence>
<comment type="function">
    <text evidence="7">Topoisomerase IV is essential for chromosome segregation. It relaxes supercoiled DNA. Performs the decatenation events required during the replication of a circular DNA molecule.</text>
</comment>
<comment type="catalytic activity">
    <reaction evidence="1 7 8">
        <text>ATP-dependent breakage, passage and rejoining of double-stranded DNA.</text>
        <dbReference type="EC" id="5.6.2.2"/>
    </reaction>
</comment>
<keyword evidence="11" id="KW-1185">Reference proteome</keyword>
<dbReference type="GO" id="GO:0006265">
    <property type="term" value="P:DNA topological change"/>
    <property type="evidence" value="ECO:0007669"/>
    <property type="project" value="UniProtKB-UniRule"/>
</dbReference>
<protein>
    <recommendedName>
        <fullName evidence="7">DNA topoisomerase 4 subunit A</fullName>
        <ecNumber evidence="7">5.6.2.2</ecNumber>
    </recommendedName>
    <alternativeName>
        <fullName evidence="7">Topoisomerase IV subunit A</fullName>
    </alternativeName>
</protein>
<keyword evidence="5 7" id="KW-0472">Membrane</keyword>
<evidence type="ECO:0000256" key="6">
    <source>
        <dbReference type="ARBA" id="ARBA00023235"/>
    </source>
</evidence>
<dbReference type="InterPro" id="IPR013757">
    <property type="entry name" value="Topo_IIA_A_a_sf"/>
</dbReference>
<comment type="subcellular location">
    <subcellularLocation>
        <location evidence="7">Cell membrane</location>
        <topology evidence="7">Peripheral membrane protein</topology>
    </subcellularLocation>
</comment>
<dbReference type="GO" id="GO:0007059">
    <property type="term" value="P:chromosome segregation"/>
    <property type="evidence" value="ECO:0007669"/>
    <property type="project" value="UniProtKB-UniRule"/>
</dbReference>
<evidence type="ECO:0000256" key="8">
    <source>
        <dbReference type="PROSITE-ProRule" id="PRU01384"/>
    </source>
</evidence>
<dbReference type="Gene3D" id="3.30.1360.40">
    <property type="match status" value="1"/>
</dbReference>
<dbReference type="InterPro" id="IPR002205">
    <property type="entry name" value="Topo_IIA_dom_A"/>
</dbReference>
<dbReference type="SUPFAM" id="SSF101904">
    <property type="entry name" value="GyrA/ParC C-terminal domain-like"/>
    <property type="match status" value="1"/>
</dbReference>
<dbReference type="NCBIfam" id="TIGR01062">
    <property type="entry name" value="parC_Gneg"/>
    <property type="match status" value="1"/>
</dbReference>
<feature type="site" description="Interaction with DNA" evidence="7">
    <location>
        <position position="84"/>
    </location>
</feature>
<evidence type="ECO:0000259" key="9">
    <source>
        <dbReference type="PROSITE" id="PS52040"/>
    </source>
</evidence>
<dbReference type="Gene3D" id="2.120.10.90">
    <property type="entry name" value="DNA gyrase/topoisomerase IV, subunit A, C-terminal"/>
    <property type="match status" value="1"/>
</dbReference>
<sequence length="748" mass="82567">MGKSLVPPGGGDDIQGVDLKKALEERYLAYALSTIMHRALPDVRDGLKPVHRRIVYAMSDMGLRSGGSFKKCAKIVGEVMGNFHPHGDQSIYDALVRLAQDFAVRYPLVNGQGNFGNIDGDNAAAMRYTESKMTAVAELLIEGIGEDAVDFRTTYDEENSEPTVLPGAFPNLLANGATGIAVGMATSIPPHNAAELCDAALLLIRKPDATVEDLLEHVQGPDFPTGGIVIESREAMLEAYKTGRGGFRVRAKWETEDTGRGGYQIVITEMPYQVQKSRLIEKIAELLIARRLPLLDDVRDESAEDVRLVLIPKSRSVDPTLLMESLFRLTDLESRIPLNLNVLSMGRVPKVMGLGEVLSEWLAHRREVLQRRSRHRLAAIERRLELLSGFLIAYLNLDEVIRIIREEDEPKLELMKTFELSDVQAEAILNMRLRSLRKLEELEIRKEFDALTAEKAEIESLLASDAKQWQTVAWEVGNVRKTFSKETELGARRTNFAEAPVADLAAIEQAMIEKEPITVVISEKGWIRGMKGHLPDFASLQFKDGDGLKLAFHANTTDKLVIVTTGGKAYTLGADKLPGGRGHGEPLRIMVDMDNDQAVLTAFVHDSARKLLMASTAGNGFIVAESDMVANTRKGKQIMNVGLPDETRLCVPVSGDHVAVIGENRKMLIFALSQLPEMSRGKGVRLQRYKDGGIADIRCFAMADGLTWEDSAGRAHNRTQAELTEWIADRAQAGRLVPKGFPRSGKFS</sequence>
<evidence type="ECO:0000256" key="3">
    <source>
        <dbReference type="ARBA" id="ARBA00023029"/>
    </source>
</evidence>
<dbReference type="Pfam" id="PF03989">
    <property type="entry name" value="DNA_gyraseA_C"/>
    <property type="match status" value="3"/>
</dbReference>
<dbReference type="GO" id="GO:0005524">
    <property type="term" value="F:ATP binding"/>
    <property type="evidence" value="ECO:0007669"/>
    <property type="project" value="InterPro"/>
</dbReference>
<dbReference type="GO" id="GO:0009330">
    <property type="term" value="C:DNA topoisomerase type II (double strand cut, ATP-hydrolyzing) complex"/>
    <property type="evidence" value="ECO:0007669"/>
    <property type="project" value="TreeGrafter"/>
</dbReference>
<dbReference type="GO" id="GO:0005737">
    <property type="term" value="C:cytoplasm"/>
    <property type="evidence" value="ECO:0007669"/>
    <property type="project" value="TreeGrafter"/>
</dbReference>
<comment type="caution">
    <text evidence="10">The sequence shown here is derived from an EMBL/GenBank/DDBJ whole genome shotgun (WGS) entry which is preliminary data.</text>
</comment>
<dbReference type="InterPro" id="IPR013758">
    <property type="entry name" value="Topo_IIA_A/C_ab"/>
</dbReference>
<dbReference type="GO" id="GO:0019897">
    <property type="term" value="C:extrinsic component of plasma membrane"/>
    <property type="evidence" value="ECO:0007669"/>
    <property type="project" value="UniProtKB-UniRule"/>
</dbReference>
<dbReference type="eggNOG" id="COG0188">
    <property type="taxonomic scope" value="Bacteria"/>
</dbReference>
<dbReference type="SMART" id="SM00434">
    <property type="entry name" value="TOP4c"/>
    <property type="match status" value="1"/>
</dbReference>
<evidence type="ECO:0000256" key="7">
    <source>
        <dbReference type="HAMAP-Rule" id="MF_00936"/>
    </source>
</evidence>
<dbReference type="STRING" id="411684.HPDFL43_05460"/>
<dbReference type="InterPro" id="IPR006691">
    <property type="entry name" value="GyrA/parC_rep"/>
</dbReference>
<dbReference type="InterPro" id="IPR050220">
    <property type="entry name" value="Type_II_DNA_Topoisomerases"/>
</dbReference>
<dbReference type="EC" id="5.6.2.2" evidence="7"/>
<dbReference type="OrthoDB" id="9806486at2"/>
<evidence type="ECO:0000313" key="11">
    <source>
        <dbReference type="Proteomes" id="UP000004291"/>
    </source>
</evidence>
<feature type="active site" description="O-(5'-phospho-DNA)-tyrosine intermediate" evidence="7 8">
    <location>
        <position position="128"/>
    </location>
</feature>
<name>A9D4G1_HOEPD</name>
<comment type="subunit">
    <text evidence="7">Heterotetramer composed of ParC and ParE.</text>
</comment>
<keyword evidence="6 7" id="KW-0413">Isomerase</keyword>
<evidence type="ECO:0000256" key="1">
    <source>
        <dbReference type="ARBA" id="ARBA00000185"/>
    </source>
</evidence>
<dbReference type="SUPFAM" id="SSF56719">
    <property type="entry name" value="Type II DNA topoisomerase"/>
    <property type="match status" value="1"/>
</dbReference>
<gene>
    <name evidence="7" type="primary">parC</name>
    <name evidence="10" type="ORF">HPDFL43_05460</name>
</gene>
<feature type="site" description="Transition state stabilizer" evidence="7">
    <location>
        <position position="127"/>
    </location>
</feature>
<dbReference type="CDD" id="cd00187">
    <property type="entry name" value="TOP4c"/>
    <property type="match status" value="1"/>
</dbReference>
<feature type="domain" description="Topo IIA-type catalytic" evidence="9">
    <location>
        <begin position="40"/>
        <end position="504"/>
    </location>
</feature>
<dbReference type="HOGENOM" id="CLU_002977_4_1_5"/>
<accession>A9D4G1</accession>
<dbReference type="Gene3D" id="3.90.199.10">
    <property type="entry name" value="Topoisomerase II, domain 5"/>
    <property type="match status" value="1"/>
</dbReference>
<evidence type="ECO:0000313" key="10">
    <source>
        <dbReference type="EMBL" id="EDQ33875.1"/>
    </source>
</evidence>
<feature type="site" description="Interaction with DNA" evidence="7">
    <location>
        <position position="86"/>
    </location>
</feature>
<dbReference type="HAMAP" id="MF_00936">
    <property type="entry name" value="ParC_type1"/>
    <property type="match status" value="1"/>
</dbReference>
<dbReference type="Proteomes" id="UP000004291">
    <property type="component" value="Chromosome"/>
</dbReference>
<dbReference type="PANTHER" id="PTHR43493:SF1">
    <property type="entry name" value="DNA TOPOISOMERASE 4 SUBUNIT A"/>
    <property type="match status" value="1"/>
</dbReference>
<evidence type="ECO:0000256" key="4">
    <source>
        <dbReference type="ARBA" id="ARBA00023125"/>
    </source>
</evidence>
<dbReference type="InterPro" id="IPR005742">
    <property type="entry name" value="TopoIV_A_Gneg"/>
</dbReference>